<dbReference type="Gene3D" id="3.30.160.390">
    <property type="entry name" value="Integrase, DNA-binding domain"/>
    <property type="match status" value="1"/>
</dbReference>
<dbReference type="InterPro" id="IPR013762">
    <property type="entry name" value="Integrase-like_cat_sf"/>
</dbReference>
<evidence type="ECO:0000256" key="5">
    <source>
        <dbReference type="SAM" id="MobiDB-lite"/>
    </source>
</evidence>
<dbReference type="InterPro" id="IPR010998">
    <property type="entry name" value="Integrase_recombinase_N"/>
</dbReference>
<dbReference type="InterPro" id="IPR050808">
    <property type="entry name" value="Phage_Integrase"/>
</dbReference>
<dbReference type="GO" id="GO:0003677">
    <property type="term" value="F:DNA binding"/>
    <property type="evidence" value="ECO:0007669"/>
    <property type="project" value="UniProtKB-KW"/>
</dbReference>
<reference evidence="7 8" key="5">
    <citation type="journal article" date="2010" name="Appl. Environ. Microbiol.">
        <title>phrR-like gene praR of Azorhizobium caulinodans ORS571 is essential for symbiosis with Sesbania rostrata and is involved in expression of reb genes.</title>
        <authorList>
            <person name="Akiba N."/>
            <person name="Aono T."/>
            <person name="Toyazaki H."/>
            <person name="Sato S."/>
            <person name="Oyaizu H."/>
        </authorList>
    </citation>
    <scope>NUCLEOTIDE SEQUENCE [LARGE SCALE GENOMIC DNA]</scope>
    <source>
        <strain evidence="8">ATCC 43989 / DSM 5975 / JCM 20966 / LMG 6465 / NBRC 14845 / NCIMB 13405 / ORS 571</strain>
    </source>
</reference>
<dbReference type="PROSITE" id="PS51898">
    <property type="entry name" value="TYR_RECOMBINASE"/>
    <property type="match status" value="1"/>
</dbReference>
<reference evidence="8" key="2">
    <citation type="submission" date="2007-04" db="EMBL/GenBank/DDBJ databases">
        <title>Complete genome sequence of the nitrogen-fixing bacterium Azorhizobium caulinodans ORS571.</title>
        <authorList>
            <person name="Lee K.B."/>
            <person name="Backer P.D."/>
            <person name="Aono T."/>
            <person name="Liu C.T."/>
            <person name="Suzuki S."/>
            <person name="Suzuki T."/>
            <person name="Kaneko T."/>
            <person name="Yamada M."/>
            <person name="Tabata S."/>
            <person name="Kupfer D.M."/>
            <person name="Najar F.Z."/>
            <person name="Wiley G.B."/>
            <person name="Roe B."/>
            <person name="Binnewies T."/>
            <person name="Ussery D."/>
            <person name="Vereecke D."/>
            <person name="Gevers D."/>
            <person name="Holsters M."/>
            <person name="Oyaizu H."/>
        </authorList>
    </citation>
    <scope>NUCLEOTIDE SEQUENCE [LARGE SCALE GENOMIC DNA]</scope>
    <source>
        <strain evidence="8">ATCC 43989 / DSM 5975 / JCM 20966 / LMG 6465 / NBRC 14845 / NCIMB 13405 / ORS 571</strain>
    </source>
</reference>
<dbReference type="GO" id="GO:0006310">
    <property type="term" value="P:DNA recombination"/>
    <property type="evidence" value="ECO:0007669"/>
    <property type="project" value="UniProtKB-KW"/>
</dbReference>
<keyword evidence="2" id="KW-0229">DNA integration</keyword>
<reference evidence="7 8" key="4">
    <citation type="journal article" date="2009" name="Appl. Environ. Microbiol.">
        <title>Comparative genome-wide transcriptional profiling of Azorhizobium caulinodans ORS571 grown under free-living and symbiotic conditions.</title>
        <authorList>
            <person name="Tsukada S."/>
            <person name="Aono T."/>
            <person name="Akiba N."/>
            <person name="Lee KB."/>
            <person name="Liu CT."/>
            <person name="Toyazaki H."/>
            <person name="Oyaizu H."/>
        </authorList>
    </citation>
    <scope>NUCLEOTIDE SEQUENCE [LARGE SCALE GENOMIC DNA]</scope>
    <source>
        <strain evidence="8">ATCC 43989 / DSM 5975 / JCM 20966 / LMG 6465 / NBRC 14845 / NCIMB 13405 / ORS 571</strain>
    </source>
</reference>
<dbReference type="InterPro" id="IPR025166">
    <property type="entry name" value="Integrase_DNA_bind_dom"/>
</dbReference>
<organism evidence="7 8">
    <name type="scientific">Azorhizobium caulinodans (strain ATCC 43989 / DSM 5975 / JCM 20966 / LMG 6465 / NBRC 14845 / NCIMB 13405 / ORS 571)</name>
    <dbReference type="NCBI Taxonomy" id="438753"/>
    <lineage>
        <taxon>Bacteria</taxon>
        <taxon>Pseudomonadati</taxon>
        <taxon>Pseudomonadota</taxon>
        <taxon>Alphaproteobacteria</taxon>
        <taxon>Hyphomicrobiales</taxon>
        <taxon>Xanthobacteraceae</taxon>
        <taxon>Azorhizobium</taxon>
    </lineage>
</organism>
<dbReference type="Proteomes" id="UP000000270">
    <property type="component" value="Chromosome"/>
</dbReference>
<proteinExistence type="inferred from homology"/>
<feature type="region of interest" description="Disordered" evidence="5">
    <location>
        <begin position="412"/>
        <end position="445"/>
    </location>
</feature>
<evidence type="ECO:0000313" key="8">
    <source>
        <dbReference type="Proteomes" id="UP000000270"/>
    </source>
</evidence>
<evidence type="ECO:0000256" key="4">
    <source>
        <dbReference type="ARBA" id="ARBA00023172"/>
    </source>
</evidence>
<accession>A8IKA7</accession>
<evidence type="ECO:0000256" key="1">
    <source>
        <dbReference type="ARBA" id="ARBA00008857"/>
    </source>
</evidence>
<keyword evidence="3" id="KW-0238">DNA-binding</keyword>
<dbReference type="HOGENOM" id="CLU_027562_17_7_5"/>
<dbReference type="RefSeq" id="WP_012172402.1">
    <property type="nucleotide sequence ID" value="NC_009937.1"/>
</dbReference>
<dbReference type="PANTHER" id="PTHR30629:SF2">
    <property type="entry name" value="PROPHAGE INTEGRASE INTS-RELATED"/>
    <property type="match status" value="1"/>
</dbReference>
<dbReference type="InterPro" id="IPR002104">
    <property type="entry name" value="Integrase_catalytic"/>
</dbReference>
<dbReference type="eggNOG" id="COG0582">
    <property type="taxonomic scope" value="Bacteria"/>
</dbReference>
<reference evidence="7 8" key="3">
    <citation type="journal article" date="2008" name="BMC Genomics">
        <title>The genome of the versatile nitrogen fixer Azorhizobium caulinodans ORS571.</title>
        <authorList>
            <person name="Lee KB."/>
            <person name="Backer P.D."/>
            <person name="Aono T."/>
            <person name="Liu CT."/>
            <person name="Suzuki S."/>
            <person name="Suzuki T."/>
            <person name="Kaneko T."/>
            <person name="Yamada M."/>
            <person name="Tabata S."/>
            <person name="Kupfer D.M."/>
            <person name="Najar F.Z."/>
            <person name="Wiley G.B."/>
            <person name="Roe B."/>
            <person name="Binnewies T.T."/>
            <person name="Ussery D.W."/>
            <person name="D'Haeze W."/>
            <person name="Herder J.D."/>
            <person name="Gevers D."/>
            <person name="Vereecke D."/>
            <person name="Holsters M."/>
            <person name="Oyaizu H."/>
        </authorList>
    </citation>
    <scope>NUCLEOTIDE SEQUENCE [LARGE SCALE GENOMIC DNA]</scope>
    <source>
        <strain evidence="8">ATCC 43989 / DSM 5975 / JCM 20966 / LMG 6465 / NBRC 14845 / NCIMB 13405 / ORS 571</strain>
    </source>
</reference>
<dbReference type="InterPro" id="IPR011010">
    <property type="entry name" value="DNA_brk_join_enz"/>
</dbReference>
<sequence length="445" mass="48608">MEKLTKRRLDALKPSKVGVEGSEQFLWDGELRGFGVRVSAAGLKSFIVQYRTPEGRHRRRVIGRYGLMTVEQARDAARDILMAVAKGCDPEEAATRTDDLTIGAVCDWYLDEAEAGRILGKRRRPIKASTLAMDRSRIDAHIKPLLGKRIINTLKLGDIEGAQADIAAGKTSKARVGSRGGATTGGEGVAARTMSTLHSILEHAVRLGKITSNPAKGVRRLASTPRDRRLSRAEIEKLGKAMRIAEQDGEHPTGLAAIRFFLMTGLRRMEGLALERAWLHDEEGSIRFPDTKSGAQTRVIGRAAVDLLLAQPQAGSRFFFPADWGEGHFVGIVRVLDRLCAMARLEDVTPHTLRHTFASVAGDLGFSELTIAALLGHAARGVTQRYIHIDEALRLAADRVADEMADILDGKAAAARPSRRGALQTQNNRGQTRERGGQNIDAERL</sequence>
<dbReference type="PANTHER" id="PTHR30629">
    <property type="entry name" value="PROPHAGE INTEGRASE"/>
    <property type="match status" value="1"/>
</dbReference>
<feature type="domain" description="Tyr recombinase" evidence="6">
    <location>
        <begin position="225"/>
        <end position="399"/>
    </location>
</feature>
<reference evidence="7 8" key="6">
    <citation type="journal article" date="2011" name="Appl. Environ. Microbiol.">
        <title>Involvement of the azorhizobial chromosome partition gene (parA) in the onset of bacteroid differentiation during Sesbania rostrata stem nodule development.</title>
        <authorList>
            <person name="Liu CT."/>
            <person name="Lee KB."/>
            <person name="Wang YS."/>
            <person name="Peng MH."/>
            <person name="Lee KT."/>
            <person name="Suzuki S."/>
            <person name="Suzuki T."/>
            <person name="Oyaizu H."/>
        </authorList>
    </citation>
    <scope>NUCLEOTIDE SEQUENCE [LARGE SCALE GENOMIC DNA]</scope>
    <source>
        <strain evidence="8">ATCC 43989 / DSM 5975 / JCM 20966 / LMG 6465 / NBRC 14845 / NCIMB 13405 / ORS 571</strain>
    </source>
</reference>
<evidence type="ECO:0000259" key="6">
    <source>
        <dbReference type="PROSITE" id="PS51898"/>
    </source>
</evidence>
<keyword evidence="4" id="KW-0233">DNA recombination</keyword>
<evidence type="ECO:0000256" key="2">
    <source>
        <dbReference type="ARBA" id="ARBA00022908"/>
    </source>
</evidence>
<dbReference type="GO" id="GO:0015074">
    <property type="term" value="P:DNA integration"/>
    <property type="evidence" value="ECO:0007669"/>
    <property type="project" value="UniProtKB-KW"/>
</dbReference>
<dbReference type="Pfam" id="PF00589">
    <property type="entry name" value="Phage_integrase"/>
    <property type="match status" value="1"/>
</dbReference>
<dbReference type="AlphaFoldDB" id="A8IKA7"/>
<dbReference type="Pfam" id="PF13356">
    <property type="entry name" value="Arm-DNA-bind_3"/>
    <property type="match status" value="1"/>
</dbReference>
<protein>
    <submittedName>
        <fullName evidence="7">Putative integrase protein</fullName>
    </submittedName>
</protein>
<evidence type="ECO:0000256" key="3">
    <source>
        <dbReference type="ARBA" id="ARBA00023125"/>
    </source>
</evidence>
<dbReference type="KEGG" id="azc:AZC_3882"/>
<dbReference type="SUPFAM" id="SSF56349">
    <property type="entry name" value="DNA breaking-rejoining enzymes"/>
    <property type="match status" value="1"/>
</dbReference>
<dbReference type="STRING" id="438753.AZC_3882"/>
<dbReference type="Gene3D" id="1.10.150.130">
    <property type="match status" value="1"/>
</dbReference>
<name>A8IKA7_AZOC5</name>
<dbReference type="Gene3D" id="1.10.443.10">
    <property type="entry name" value="Intergrase catalytic core"/>
    <property type="match status" value="1"/>
</dbReference>
<comment type="similarity">
    <text evidence="1">Belongs to the 'phage' integrase family.</text>
</comment>
<dbReference type="CDD" id="cd00796">
    <property type="entry name" value="INT_Rci_Hp1_C"/>
    <property type="match status" value="1"/>
</dbReference>
<keyword evidence="8" id="KW-1185">Reference proteome</keyword>
<dbReference type="EMBL" id="AP009384">
    <property type="protein sequence ID" value="BAF89880.1"/>
    <property type="molecule type" value="Genomic_DNA"/>
</dbReference>
<evidence type="ECO:0000313" key="7">
    <source>
        <dbReference type="EMBL" id="BAF89880.1"/>
    </source>
</evidence>
<gene>
    <name evidence="7" type="ordered locus">AZC_3882</name>
</gene>
<feature type="compositionally biased region" description="Basic and acidic residues" evidence="5">
    <location>
        <begin position="431"/>
        <end position="445"/>
    </location>
</feature>
<dbReference type="InterPro" id="IPR038488">
    <property type="entry name" value="Integrase_DNA-bd_sf"/>
</dbReference>
<reference evidence="7 8" key="1">
    <citation type="journal article" date="2007" name="Appl. Environ. Microbiol.">
        <title>Rhizobial factors required for stem nodule maturation and maintenance in Sesbania rostrata-Azorhizobium caulinodans ORS571 symbiosis.</title>
        <authorList>
            <person name="Suzuki S."/>
            <person name="Aono T."/>
            <person name="Lee KB."/>
            <person name="Suzuki T."/>
            <person name="Liu CT."/>
            <person name="Miwa H."/>
            <person name="Wakao S."/>
            <person name="Iki T."/>
            <person name="Oyaizu H."/>
        </authorList>
    </citation>
    <scope>NUCLEOTIDE SEQUENCE [LARGE SCALE GENOMIC DNA]</scope>
    <source>
        <strain evidence="8">ATCC 43989 / DSM 5975 / JCM 20966 / LMG 6465 / NBRC 14845 / NCIMB 13405 / ORS 571</strain>
    </source>
</reference>